<dbReference type="EMBL" id="QXFW01008328">
    <property type="protein sequence ID" value="KAE8955532.1"/>
    <property type="molecule type" value="Genomic_DNA"/>
</dbReference>
<protein>
    <submittedName>
        <fullName evidence="2">Uncharacterized protein</fullName>
    </submittedName>
</protein>
<comment type="caution">
    <text evidence="2">The sequence shown here is derived from an EMBL/GenBank/DDBJ whole genome shotgun (WGS) entry which is preliminary data.</text>
</comment>
<accession>A0A6A3GDW0</accession>
<feature type="region of interest" description="Disordered" evidence="1">
    <location>
        <begin position="1"/>
        <end position="25"/>
    </location>
</feature>
<gene>
    <name evidence="2" type="ORF">PF011_g31765</name>
</gene>
<name>A0A6A3GDW0_9STRA</name>
<evidence type="ECO:0000313" key="3">
    <source>
        <dbReference type="Proteomes" id="UP000460718"/>
    </source>
</evidence>
<dbReference type="Proteomes" id="UP000460718">
    <property type="component" value="Unassembled WGS sequence"/>
</dbReference>
<evidence type="ECO:0000313" key="2">
    <source>
        <dbReference type="EMBL" id="KAE8955532.1"/>
    </source>
</evidence>
<organism evidence="2 3">
    <name type="scientific">Phytophthora fragariae</name>
    <dbReference type="NCBI Taxonomy" id="53985"/>
    <lineage>
        <taxon>Eukaryota</taxon>
        <taxon>Sar</taxon>
        <taxon>Stramenopiles</taxon>
        <taxon>Oomycota</taxon>
        <taxon>Peronosporomycetes</taxon>
        <taxon>Peronosporales</taxon>
        <taxon>Peronosporaceae</taxon>
        <taxon>Phytophthora</taxon>
    </lineage>
</organism>
<dbReference type="AlphaFoldDB" id="A0A6A3GDW0"/>
<proteinExistence type="predicted"/>
<evidence type="ECO:0000256" key="1">
    <source>
        <dbReference type="SAM" id="MobiDB-lite"/>
    </source>
</evidence>
<reference evidence="2 3" key="1">
    <citation type="submission" date="2018-09" db="EMBL/GenBank/DDBJ databases">
        <title>Genomic investigation of the strawberry pathogen Phytophthora fragariae indicates pathogenicity is determined by transcriptional variation in three key races.</title>
        <authorList>
            <person name="Adams T.M."/>
            <person name="Armitage A.D."/>
            <person name="Sobczyk M.K."/>
            <person name="Bates H.J."/>
            <person name="Dunwell J.M."/>
            <person name="Nellist C.F."/>
            <person name="Harrison R.J."/>
        </authorList>
    </citation>
    <scope>NUCLEOTIDE SEQUENCE [LARGE SCALE GENOMIC DNA]</scope>
    <source>
        <strain evidence="2 3">SCRP245</strain>
    </source>
</reference>
<sequence length="47" mass="5454">MPQSSLGLPMVLNSPREQPSVAEDPVPVDCQPIRWVWHESWETFETF</sequence>